<evidence type="ECO:0000313" key="1">
    <source>
        <dbReference type="EMBL" id="GFY35676.1"/>
    </source>
</evidence>
<reference evidence="1" key="1">
    <citation type="submission" date="2020-08" db="EMBL/GenBank/DDBJ databases">
        <title>Multicomponent nature underlies the extraordinary mechanical properties of spider dragline silk.</title>
        <authorList>
            <person name="Kono N."/>
            <person name="Nakamura H."/>
            <person name="Mori M."/>
            <person name="Yoshida Y."/>
            <person name="Ohtoshi R."/>
            <person name="Malay A.D."/>
            <person name="Moran D.A.P."/>
            <person name="Tomita M."/>
            <person name="Numata K."/>
            <person name="Arakawa K."/>
        </authorList>
    </citation>
    <scope>NUCLEOTIDE SEQUENCE</scope>
</reference>
<dbReference type="EMBL" id="BMAU01021433">
    <property type="protein sequence ID" value="GFY35676.1"/>
    <property type="molecule type" value="Genomic_DNA"/>
</dbReference>
<dbReference type="AlphaFoldDB" id="A0A8X6WKG4"/>
<sequence>MTYLRLSRERDEHYGFQAQLIKAEALGLDLVDPCLQTSLHTTPMGMSISAFLTEHLRLFKLRCCFHYTFSSKTDYNL</sequence>
<keyword evidence="2" id="KW-1185">Reference proteome</keyword>
<name>A0A8X6WKG4_TRICX</name>
<comment type="caution">
    <text evidence="1">The sequence shown here is derived from an EMBL/GenBank/DDBJ whole genome shotgun (WGS) entry which is preliminary data.</text>
</comment>
<dbReference type="Proteomes" id="UP000887159">
    <property type="component" value="Unassembled WGS sequence"/>
</dbReference>
<gene>
    <name evidence="1" type="ORF">TNCV_2619681</name>
</gene>
<proteinExistence type="predicted"/>
<protein>
    <submittedName>
        <fullName evidence="1">Uncharacterized protein</fullName>
    </submittedName>
</protein>
<accession>A0A8X6WKG4</accession>
<organism evidence="1 2">
    <name type="scientific">Trichonephila clavipes</name>
    <name type="common">Golden silk orbweaver</name>
    <name type="synonym">Nephila clavipes</name>
    <dbReference type="NCBI Taxonomy" id="2585209"/>
    <lineage>
        <taxon>Eukaryota</taxon>
        <taxon>Metazoa</taxon>
        <taxon>Ecdysozoa</taxon>
        <taxon>Arthropoda</taxon>
        <taxon>Chelicerata</taxon>
        <taxon>Arachnida</taxon>
        <taxon>Araneae</taxon>
        <taxon>Araneomorphae</taxon>
        <taxon>Entelegynae</taxon>
        <taxon>Araneoidea</taxon>
        <taxon>Nephilidae</taxon>
        <taxon>Trichonephila</taxon>
    </lineage>
</organism>
<evidence type="ECO:0000313" key="2">
    <source>
        <dbReference type="Proteomes" id="UP000887159"/>
    </source>
</evidence>